<dbReference type="CDD" id="cd03469">
    <property type="entry name" value="Rieske_RO_Alpha_N"/>
    <property type="match status" value="1"/>
</dbReference>
<organism evidence="8 9">
    <name type="scientific">Seohaeicola zhoushanensis</name>
    <dbReference type="NCBI Taxonomy" id="1569283"/>
    <lineage>
        <taxon>Bacteria</taxon>
        <taxon>Pseudomonadati</taxon>
        <taxon>Pseudomonadota</taxon>
        <taxon>Alphaproteobacteria</taxon>
        <taxon>Rhodobacterales</taxon>
        <taxon>Roseobacteraceae</taxon>
        <taxon>Seohaeicola</taxon>
    </lineage>
</organism>
<evidence type="ECO:0000259" key="7">
    <source>
        <dbReference type="PROSITE" id="PS51296"/>
    </source>
</evidence>
<feature type="domain" description="Rieske" evidence="7">
    <location>
        <begin position="41"/>
        <end position="150"/>
    </location>
</feature>
<dbReference type="RefSeq" id="WP_189680561.1">
    <property type="nucleotide sequence ID" value="NZ_BNCJ01000006.1"/>
</dbReference>
<dbReference type="Pfam" id="PF00848">
    <property type="entry name" value="Ring_hydroxyl_A"/>
    <property type="match status" value="1"/>
</dbReference>
<keyword evidence="3" id="KW-0479">Metal-binding</keyword>
<evidence type="ECO:0000313" key="9">
    <source>
        <dbReference type="Proteomes" id="UP000626220"/>
    </source>
</evidence>
<dbReference type="CDD" id="cd00680">
    <property type="entry name" value="RHO_alpha_C"/>
    <property type="match status" value="1"/>
</dbReference>
<protein>
    <submittedName>
        <fullName evidence="8">(2Fe-2S) ferredoxin</fullName>
    </submittedName>
</protein>
<evidence type="ECO:0000256" key="6">
    <source>
        <dbReference type="ARBA" id="ARBA00023014"/>
    </source>
</evidence>
<evidence type="ECO:0000256" key="4">
    <source>
        <dbReference type="ARBA" id="ARBA00023002"/>
    </source>
</evidence>
<accession>A0A8J3GYP0</accession>
<reference evidence="8" key="1">
    <citation type="journal article" date="2014" name="Int. J. Syst. Evol. Microbiol.">
        <title>Complete genome sequence of Corynebacterium casei LMG S-19264T (=DSM 44701T), isolated from a smear-ripened cheese.</title>
        <authorList>
            <consortium name="US DOE Joint Genome Institute (JGI-PGF)"/>
            <person name="Walter F."/>
            <person name="Albersmeier A."/>
            <person name="Kalinowski J."/>
            <person name="Ruckert C."/>
        </authorList>
    </citation>
    <scope>NUCLEOTIDE SEQUENCE</scope>
    <source>
        <strain evidence="8">KCTC 42650</strain>
    </source>
</reference>
<keyword evidence="2" id="KW-0001">2Fe-2S</keyword>
<keyword evidence="5" id="KW-0408">Iron</keyword>
<dbReference type="InterPro" id="IPR015879">
    <property type="entry name" value="Ring_hydroxy_dOase_asu_C_dom"/>
</dbReference>
<dbReference type="Pfam" id="PF00355">
    <property type="entry name" value="Rieske"/>
    <property type="match status" value="1"/>
</dbReference>
<dbReference type="GO" id="GO:0051537">
    <property type="term" value="F:2 iron, 2 sulfur cluster binding"/>
    <property type="evidence" value="ECO:0007669"/>
    <property type="project" value="UniProtKB-KW"/>
</dbReference>
<reference evidence="8" key="2">
    <citation type="submission" date="2020-09" db="EMBL/GenBank/DDBJ databases">
        <authorList>
            <person name="Sun Q."/>
            <person name="Kim S."/>
        </authorList>
    </citation>
    <scope>NUCLEOTIDE SEQUENCE</scope>
    <source>
        <strain evidence="8">KCTC 42650</strain>
    </source>
</reference>
<gene>
    <name evidence="8" type="ORF">GCM10017056_26420</name>
</gene>
<dbReference type="InterPro" id="IPR001663">
    <property type="entry name" value="Rng_hydr_dOase-A"/>
</dbReference>
<comment type="cofactor">
    <cofactor evidence="1">
        <name>Fe cation</name>
        <dbReference type="ChEBI" id="CHEBI:24875"/>
    </cofactor>
</comment>
<evidence type="ECO:0000256" key="3">
    <source>
        <dbReference type="ARBA" id="ARBA00022723"/>
    </source>
</evidence>
<dbReference type="SUPFAM" id="SSF50022">
    <property type="entry name" value="ISP domain"/>
    <property type="match status" value="1"/>
</dbReference>
<evidence type="ECO:0000313" key="8">
    <source>
        <dbReference type="EMBL" id="GHF53519.1"/>
    </source>
</evidence>
<dbReference type="EMBL" id="BNCJ01000006">
    <property type="protein sequence ID" value="GHF53519.1"/>
    <property type="molecule type" value="Genomic_DNA"/>
</dbReference>
<proteinExistence type="predicted"/>
<dbReference type="GO" id="GO:0016491">
    <property type="term" value="F:oxidoreductase activity"/>
    <property type="evidence" value="ECO:0007669"/>
    <property type="project" value="UniProtKB-KW"/>
</dbReference>
<dbReference type="GO" id="GO:0005506">
    <property type="term" value="F:iron ion binding"/>
    <property type="evidence" value="ECO:0007669"/>
    <property type="project" value="InterPro"/>
</dbReference>
<dbReference type="Proteomes" id="UP000626220">
    <property type="component" value="Unassembled WGS sequence"/>
</dbReference>
<evidence type="ECO:0000256" key="2">
    <source>
        <dbReference type="ARBA" id="ARBA00022714"/>
    </source>
</evidence>
<dbReference type="Gene3D" id="3.90.380.10">
    <property type="entry name" value="Naphthalene 1,2-dioxygenase Alpha Subunit, Chain A, domain 1"/>
    <property type="match status" value="1"/>
</dbReference>
<name>A0A8J3GYP0_9RHOB</name>
<dbReference type="AlphaFoldDB" id="A0A8J3GYP0"/>
<dbReference type="Gene3D" id="2.102.10.10">
    <property type="entry name" value="Rieske [2Fe-2S] iron-sulphur domain"/>
    <property type="match status" value="1"/>
</dbReference>
<evidence type="ECO:0000256" key="5">
    <source>
        <dbReference type="ARBA" id="ARBA00023004"/>
    </source>
</evidence>
<dbReference type="PROSITE" id="PS51296">
    <property type="entry name" value="RIESKE"/>
    <property type="match status" value="1"/>
</dbReference>
<keyword evidence="4" id="KW-0560">Oxidoreductase</keyword>
<dbReference type="PRINTS" id="PR00090">
    <property type="entry name" value="RNGDIOXGNASE"/>
</dbReference>
<evidence type="ECO:0000256" key="1">
    <source>
        <dbReference type="ARBA" id="ARBA00001962"/>
    </source>
</evidence>
<sequence>MPKHATAPRSDHWDRSGLPAWSYFSDELLEAEKELLFRSHWQLICHIGDVARPGDYVAADFTGERALVVRGKDGTVRAFHNLCRHRGSRVVGDNRGHCRSAIICPFHGWVYNLDGTLRGASQPDSLPDLDSQEWGLKPLEMDIWQGFVFVRFKPGPQPPLSQVMARFDAELAQYDLPSILPDGSGLWQEEIRANWKCVRDVDNEGYHVPMAHPGLDDLFGPNYADEPFRDGASRSLAGFREDRSTLWSVRNYKKILPHQSHLDDQHRRAWLYIGMFPNTAFGIYPDSVIFYHEFPEACGKTIQRGAIYRYPNEDRRLRAARYLSKRIDRITAKEDEQLIEWSWEAAQSSGYDGVILSDLEIGVRSYHDALRTLFPVLDHDEPEPGRLAEMNALLLRAGAPRG</sequence>
<comment type="caution">
    <text evidence="8">The sequence shown here is derived from an EMBL/GenBank/DDBJ whole genome shotgun (WGS) entry which is preliminary data.</text>
</comment>
<dbReference type="PANTHER" id="PTHR43756">
    <property type="entry name" value="CHOLINE MONOOXYGENASE, CHLOROPLASTIC"/>
    <property type="match status" value="1"/>
</dbReference>
<keyword evidence="6" id="KW-0411">Iron-sulfur</keyword>
<dbReference type="SUPFAM" id="SSF55961">
    <property type="entry name" value="Bet v1-like"/>
    <property type="match status" value="1"/>
</dbReference>
<dbReference type="InterPro" id="IPR017941">
    <property type="entry name" value="Rieske_2Fe-2S"/>
</dbReference>
<keyword evidence="9" id="KW-1185">Reference proteome</keyword>
<dbReference type="InterPro" id="IPR036922">
    <property type="entry name" value="Rieske_2Fe-2S_sf"/>
</dbReference>
<dbReference type="PANTHER" id="PTHR43756:SF5">
    <property type="entry name" value="CHOLINE MONOOXYGENASE, CHLOROPLASTIC"/>
    <property type="match status" value="1"/>
</dbReference>